<feature type="compositionally biased region" description="Low complexity" evidence="1">
    <location>
        <begin position="114"/>
        <end position="152"/>
    </location>
</feature>
<accession>A0A1S6QI31</accession>
<evidence type="ECO:0000256" key="1">
    <source>
        <dbReference type="SAM" id="MobiDB-lite"/>
    </source>
</evidence>
<dbReference type="RefSeq" id="WP_035167717.1">
    <property type="nucleotide sequence ID" value="NZ_CP018906.1"/>
</dbReference>
<reference evidence="4 5" key="1">
    <citation type="journal article" date="2015" name="Genome Announc.">
        <title>Genome Sequence of Lactobacillus curieae CCTCC M 2011381T, a Novel Producer of Gamma-aminobutyric Acid.</title>
        <authorList>
            <person name="Wang Y."/>
            <person name="Wang Y."/>
            <person name="Lang C."/>
            <person name="Wei D."/>
            <person name="Xu P."/>
            <person name="Xie J."/>
        </authorList>
    </citation>
    <scope>NUCLEOTIDE SEQUENCE [LARGE SCALE GENOMIC DNA]</scope>
    <source>
        <strain evidence="4 5">CCTCC M 2011381</strain>
    </source>
</reference>
<feature type="signal peptide" evidence="2">
    <location>
        <begin position="1"/>
        <end position="25"/>
    </location>
</feature>
<dbReference type="eggNOG" id="ENOG50309K8">
    <property type="taxonomic scope" value="Bacteria"/>
</dbReference>
<protein>
    <submittedName>
        <fullName evidence="4">Peptidase</fullName>
    </submittedName>
</protein>
<organism evidence="4 5">
    <name type="scientific">Lentilactobacillus curieae</name>
    <dbReference type="NCBI Taxonomy" id="1138822"/>
    <lineage>
        <taxon>Bacteria</taxon>
        <taxon>Bacillati</taxon>
        <taxon>Bacillota</taxon>
        <taxon>Bacilli</taxon>
        <taxon>Lactobacillales</taxon>
        <taxon>Lactobacillaceae</taxon>
        <taxon>Lentilactobacillus</taxon>
    </lineage>
</organism>
<evidence type="ECO:0000259" key="3">
    <source>
        <dbReference type="Pfam" id="PF17936"/>
    </source>
</evidence>
<evidence type="ECO:0000256" key="2">
    <source>
        <dbReference type="SAM" id="SignalP"/>
    </source>
</evidence>
<name>A0A1S6QI31_9LACO</name>
<dbReference type="Pfam" id="PF17936">
    <property type="entry name" value="Big_6"/>
    <property type="match status" value="1"/>
</dbReference>
<dbReference type="KEGG" id="lcu:PL11_004675"/>
<dbReference type="OrthoDB" id="2287221at2"/>
<feature type="domain" description="Bacterial Ig" evidence="3">
    <location>
        <begin position="34"/>
        <end position="95"/>
    </location>
</feature>
<evidence type="ECO:0000313" key="4">
    <source>
        <dbReference type="EMBL" id="AQW21267.1"/>
    </source>
</evidence>
<dbReference type="InterPro" id="IPR041498">
    <property type="entry name" value="Big_6"/>
</dbReference>
<gene>
    <name evidence="4" type="ORF">PL11_004675</name>
</gene>
<feature type="region of interest" description="Disordered" evidence="1">
    <location>
        <begin position="112"/>
        <end position="153"/>
    </location>
</feature>
<dbReference type="AlphaFoldDB" id="A0A1S6QI31"/>
<dbReference type="Proteomes" id="UP000030361">
    <property type="component" value="Chromosome"/>
</dbReference>
<sequence length="259" mass="28942">MKRSKFLVFAVALFALLFGAKAVSANSLTLDIDDVYTNSTSITGDATKGASIIVRDANKKVLAKSTADSVNGKFQVNLNSKLKAYQKVYVYVREANDSYFYRIMNVKPASSKVTTNHSSSATTSTSNSSSSKTNSSSKKTSSSKSSKVSINTPTGTWKSGNNAGYTVVTKFNQSTGLNQYLYYNGKYTKKLINYATYKVTAKGSFWKITYRQRHHKTYQNMYIRFTSNKTFWIVNSKNKPLKVKFGNAPVHYYKFALQK</sequence>
<proteinExistence type="predicted"/>
<keyword evidence="5" id="KW-1185">Reference proteome</keyword>
<feature type="chain" id="PRO_5010553983" evidence="2">
    <location>
        <begin position="26"/>
        <end position="259"/>
    </location>
</feature>
<dbReference type="EMBL" id="CP018906">
    <property type="protein sequence ID" value="AQW21267.1"/>
    <property type="molecule type" value="Genomic_DNA"/>
</dbReference>
<keyword evidence="2" id="KW-0732">Signal</keyword>
<evidence type="ECO:0000313" key="5">
    <source>
        <dbReference type="Proteomes" id="UP000030361"/>
    </source>
</evidence>